<comment type="catalytic activity">
    <reaction evidence="11">
        <text>[(1-&gt;4)-beta-D-glucosyl](n) + UDP-alpha-D-glucose = [(1-&gt;4)-beta-D-glucosyl](n+1) + UDP + H(+)</text>
        <dbReference type="Rhea" id="RHEA:19929"/>
        <dbReference type="Rhea" id="RHEA-COMP:10033"/>
        <dbReference type="Rhea" id="RHEA-COMP:10034"/>
        <dbReference type="ChEBI" id="CHEBI:15378"/>
        <dbReference type="ChEBI" id="CHEBI:18246"/>
        <dbReference type="ChEBI" id="CHEBI:58223"/>
        <dbReference type="ChEBI" id="CHEBI:58885"/>
        <dbReference type="EC" id="2.4.1.12"/>
    </reaction>
</comment>
<dbReference type="InterPro" id="IPR005150">
    <property type="entry name" value="Cellulose_synth"/>
</dbReference>
<dbReference type="GO" id="GO:0006011">
    <property type="term" value="P:UDP-alpha-D-glucose metabolic process"/>
    <property type="evidence" value="ECO:0007669"/>
    <property type="project" value="InterPro"/>
</dbReference>
<evidence type="ECO:0000256" key="11">
    <source>
        <dbReference type="ARBA" id="ARBA00048682"/>
    </source>
</evidence>
<dbReference type="Proteomes" id="UP000286806">
    <property type="component" value="Unassembled WGS sequence"/>
</dbReference>
<evidence type="ECO:0000256" key="12">
    <source>
        <dbReference type="SAM" id="Phobius"/>
    </source>
</evidence>
<comment type="subcellular location">
    <subcellularLocation>
        <location evidence="1">Cell inner membrane</location>
        <topology evidence="1">Multi-pass membrane protein</topology>
    </subcellularLocation>
</comment>
<evidence type="ECO:0000313" key="15">
    <source>
        <dbReference type="EMBL" id="GCB02235.1"/>
    </source>
</evidence>
<dbReference type="InterPro" id="IPR029044">
    <property type="entry name" value="Nucleotide-diphossugar_trans"/>
</dbReference>
<evidence type="ECO:0000256" key="2">
    <source>
        <dbReference type="ARBA" id="ARBA00012539"/>
    </source>
</evidence>
<dbReference type="GO" id="GO:0035438">
    <property type="term" value="F:cyclic-di-GMP binding"/>
    <property type="evidence" value="ECO:0007669"/>
    <property type="project" value="InterPro"/>
</dbReference>
<dbReference type="GO" id="GO:0030244">
    <property type="term" value="P:cellulose biosynthetic process"/>
    <property type="evidence" value="ECO:0007669"/>
    <property type="project" value="UniProtKB-KW"/>
</dbReference>
<dbReference type="CDD" id="cd06421">
    <property type="entry name" value="CESA_CelA_like"/>
    <property type="match status" value="1"/>
</dbReference>
<dbReference type="GO" id="GO:0005886">
    <property type="term" value="C:plasma membrane"/>
    <property type="evidence" value="ECO:0007669"/>
    <property type="project" value="UniProtKB-SubCell"/>
</dbReference>
<sequence length="678" mass="76535">MTWRLTVRIAPPASRGLSVDVFIPTFNEPVQLVRRTLLATIHMDYPHETWLLDDGNRPEMASLAEDLGVRYLARERNTDAKAGNLNHALANSSAEFIAVFDADHAPQQNFLTHTLGYFNDPAVAFVQTPQDFFNLDSYQHRQQTRKHTVWTEQSLFFRVIQRGKDYWNAAFFCGSCATLRRSALEKIGGFATGTVTEDLHTSIRLHKQGFKSVYHAEPLAFGIAPSSVVPFLQQRIRWGQGAMQVWRQERVLTGSGLTLAQRLNYFASMLTYFDGWQKGLFYIAPVIVLVTGVMPISAFGAEFLLHFIPYYLLTFWAFEEVGRGFGRSIYIEQYNMGRFAAFAWSTLGLFQRHLKFRVTSKDLSQAGQTATFVLPQIAVILLNGLAVPVGIFLFVYAAHLPLTGLAANIIWAGINLALALSVVWFSLRRVSYTRSEYRFPIPLPAKVTIKDRLTLYATVDNISSSGCSFYGAFPRNLEPGSPVQGVLALPAGMLPFQGRVVSIKTDKGNESRAPSVSCHFEWKNPHERDRLDLFLYGSDLQWHLLQLSERVLTPLEWAFSRFSEDGRHRIPSPAHWNTMLYDVDGEETGRLGLVSTPLDNQSERAMITFTPLATGAVVFLRSFTRTEQRRYHLKVTGVRQIQSPVAPIFYYQTELCEAETKCKENFVTAPRVQPSSAA</sequence>
<feature type="transmembrane region" description="Helical" evidence="12">
    <location>
        <begin position="409"/>
        <end position="427"/>
    </location>
</feature>
<dbReference type="Gene3D" id="3.90.550.10">
    <property type="entry name" value="Spore Coat Polysaccharide Biosynthesis Protein SpsA, Chain A"/>
    <property type="match status" value="1"/>
</dbReference>
<evidence type="ECO:0000256" key="8">
    <source>
        <dbReference type="ARBA" id="ARBA00022916"/>
    </source>
</evidence>
<protein>
    <recommendedName>
        <fullName evidence="2">cellulose synthase (UDP-forming)</fullName>
        <ecNumber evidence="2">2.4.1.12</ecNumber>
    </recommendedName>
</protein>
<dbReference type="Pfam" id="PF07238">
    <property type="entry name" value="PilZ"/>
    <property type="match status" value="1"/>
</dbReference>
<dbReference type="InterPro" id="IPR003919">
    <property type="entry name" value="Cell_synth_A"/>
</dbReference>
<dbReference type="InterPro" id="IPR009875">
    <property type="entry name" value="PilZ_domain"/>
</dbReference>
<dbReference type="Pfam" id="PF00535">
    <property type="entry name" value="Glycos_transf_2"/>
    <property type="match status" value="1"/>
</dbReference>
<evidence type="ECO:0000256" key="10">
    <source>
        <dbReference type="ARBA" id="ARBA00023136"/>
    </source>
</evidence>
<evidence type="ECO:0000256" key="5">
    <source>
        <dbReference type="ARBA" id="ARBA00022676"/>
    </source>
</evidence>
<dbReference type="GO" id="GO:0016760">
    <property type="term" value="F:cellulose synthase (UDP-forming) activity"/>
    <property type="evidence" value="ECO:0007669"/>
    <property type="project" value="UniProtKB-EC"/>
</dbReference>
<dbReference type="Pfam" id="PF03552">
    <property type="entry name" value="Cellulose_synt"/>
    <property type="match status" value="1"/>
</dbReference>
<keyword evidence="5" id="KW-0328">Glycosyltransferase</keyword>
<evidence type="ECO:0000256" key="3">
    <source>
        <dbReference type="ARBA" id="ARBA00022475"/>
    </source>
</evidence>
<keyword evidence="3" id="KW-1003">Cell membrane</keyword>
<comment type="caution">
    <text evidence="15">The sequence shown here is derived from an EMBL/GenBank/DDBJ whole genome shotgun (WGS) entry which is preliminary data.</text>
</comment>
<dbReference type="EC" id="2.4.1.12" evidence="2"/>
<accession>A0A401K0R4</accession>
<dbReference type="EMBL" id="BGOW01000036">
    <property type="protein sequence ID" value="GCB02235.1"/>
    <property type="molecule type" value="Genomic_DNA"/>
</dbReference>
<feature type="transmembrane region" description="Helical" evidence="12">
    <location>
        <begin position="280"/>
        <end position="313"/>
    </location>
</feature>
<organism evidence="15 16">
    <name type="scientific">Sulfuriferula multivorans</name>
    <dbReference type="NCBI Taxonomy" id="1559896"/>
    <lineage>
        <taxon>Bacteria</taxon>
        <taxon>Pseudomonadati</taxon>
        <taxon>Pseudomonadota</taxon>
        <taxon>Betaproteobacteria</taxon>
        <taxon>Nitrosomonadales</taxon>
        <taxon>Sulfuricellaceae</taxon>
        <taxon>Sulfuriferula</taxon>
    </lineage>
</organism>
<evidence type="ECO:0000256" key="9">
    <source>
        <dbReference type="ARBA" id="ARBA00022989"/>
    </source>
</evidence>
<keyword evidence="9 12" id="KW-1133">Transmembrane helix</keyword>
<evidence type="ECO:0000256" key="1">
    <source>
        <dbReference type="ARBA" id="ARBA00004429"/>
    </source>
</evidence>
<feature type="domain" description="Glycosyltransferase 2-like" evidence="13">
    <location>
        <begin position="21"/>
        <end position="188"/>
    </location>
</feature>
<keyword evidence="8" id="KW-0135">Cellulose biosynthesis</keyword>
<proteinExistence type="predicted"/>
<evidence type="ECO:0000259" key="13">
    <source>
        <dbReference type="Pfam" id="PF00535"/>
    </source>
</evidence>
<feature type="transmembrane region" description="Helical" evidence="12">
    <location>
        <begin position="371"/>
        <end position="397"/>
    </location>
</feature>
<keyword evidence="4" id="KW-0997">Cell inner membrane</keyword>
<evidence type="ECO:0000313" key="16">
    <source>
        <dbReference type="Proteomes" id="UP000286806"/>
    </source>
</evidence>
<keyword evidence="10 12" id="KW-0472">Membrane</keyword>
<dbReference type="Gene3D" id="2.40.10.220">
    <property type="entry name" value="predicted glycosyltransferase like domains"/>
    <property type="match status" value="1"/>
</dbReference>
<keyword evidence="6" id="KW-0808">Transferase</keyword>
<name>A0A401K0R4_9PROT</name>
<keyword evidence="7 12" id="KW-0812">Transmembrane</keyword>
<dbReference type="PANTHER" id="PTHR43867">
    <property type="entry name" value="CELLULOSE SYNTHASE CATALYTIC SUBUNIT A [UDP-FORMING]"/>
    <property type="match status" value="1"/>
</dbReference>
<reference evidence="15 16" key="1">
    <citation type="journal article" date="2019" name="Front. Microbiol.">
        <title>Genomes of Neutrophilic Sulfur-Oxidizing Chemolithoautotrophs Representing 9 Proteobacterial Species From 8 Genera.</title>
        <authorList>
            <person name="Watanabe T."/>
            <person name="Kojima H."/>
            <person name="Umezawa K."/>
            <person name="Hori C."/>
            <person name="Takasuka T.E."/>
            <person name="Kato Y."/>
            <person name="Fukui M."/>
        </authorList>
    </citation>
    <scope>NUCLEOTIDE SEQUENCE [LARGE SCALE GENOMIC DNA]</scope>
    <source>
        <strain evidence="15 16">TTN</strain>
    </source>
</reference>
<gene>
    <name evidence="15" type="ORF">SFMTTN_3057</name>
</gene>
<dbReference type="PANTHER" id="PTHR43867:SF2">
    <property type="entry name" value="CELLULOSE SYNTHASE CATALYTIC SUBUNIT A [UDP-FORMING]"/>
    <property type="match status" value="1"/>
</dbReference>
<evidence type="ECO:0000259" key="14">
    <source>
        <dbReference type="Pfam" id="PF07238"/>
    </source>
</evidence>
<evidence type="ECO:0000256" key="7">
    <source>
        <dbReference type="ARBA" id="ARBA00022692"/>
    </source>
</evidence>
<dbReference type="InterPro" id="IPR050321">
    <property type="entry name" value="Glycosyltr_2/OpgH_subfam"/>
</dbReference>
<evidence type="ECO:0000256" key="6">
    <source>
        <dbReference type="ARBA" id="ARBA00022679"/>
    </source>
</evidence>
<dbReference type="PRINTS" id="PR01439">
    <property type="entry name" value="CELLSNTHASEA"/>
</dbReference>
<feature type="domain" description="PilZ" evidence="14">
    <location>
        <begin position="433"/>
        <end position="536"/>
    </location>
</feature>
<dbReference type="SUPFAM" id="SSF53448">
    <property type="entry name" value="Nucleotide-diphospho-sugar transferases"/>
    <property type="match status" value="1"/>
</dbReference>
<dbReference type="AlphaFoldDB" id="A0A401K0R4"/>
<evidence type="ECO:0000256" key="4">
    <source>
        <dbReference type="ARBA" id="ARBA00022519"/>
    </source>
</evidence>
<keyword evidence="16" id="KW-1185">Reference proteome</keyword>
<dbReference type="InterPro" id="IPR001173">
    <property type="entry name" value="Glyco_trans_2-like"/>
</dbReference>